<protein>
    <submittedName>
        <fullName evidence="2">Uncharacterized protein</fullName>
    </submittedName>
</protein>
<feature type="compositionally biased region" description="Polar residues" evidence="1">
    <location>
        <begin position="27"/>
        <end position="45"/>
    </location>
</feature>
<feature type="compositionally biased region" description="Polar residues" evidence="1">
    <location>
        <begin position="68"/>
        <end position="79"/>
    </location>
</feature>
<feature type="compositionally biased region" description="Basic and acidic residues" evidence="1">
    <location>
        <begin position="51"/>
        <end position="66"/>
    </location>
</feature>
<organism evidence="2 3">
    <name type="scientific">Henosepilachna vigintioctopunctata</name>
    <dbReference type="NCBI Taxonomy" id="420089"/>
    <lineage>
        <taxon>Eukaryota</taxon>
        <taxon>Metazoa</taxon>
        <taxon>Ecdysozoa</taxon>
        <taxon>Arthropoda</taxon>
        <taxon>Hexapoda</taxon>
        <taxon>Insecta</taxon>
        <taxon>Pterygota</taxon>
        <taxon>Neoptera</taxon>
        <taxon>Endopterygota</taxon>
        <taxon>Coleoptera</taxon>
        <taxon>Polyphaga</taxon>
        <taxon>Cucujiformia</taxon>
        <taxon>Coccinelloidea</taxon>
        <taxon>Coccinellidae</taxon>
        <taxon>Epilachninae</taxon>
        <taxon>Epilachnini</taxon>
        <taxon>Henosepilachna</taxon>
    </lineage>
</organism>
<sequence>MTTIPSAPPCVVEPLIPPPTYDEAVRNVSSEQIHLDTSNIQNSSHVPLLDELSKKKGEEEAKKKEPLNNAQPPIVTQPQSGYAGQPYGPTYNSPPPNPQVQQSNDCVVCCMCNPDDIVDICYCIFCCSRHTTGNDCVCCVCCNCGDDCCNCGDDCCSCPDGCCECGNDCDCDCGDCDCDCGDCTII</sequence>
<evidence type="ECO:0000313" key="2">
    <source>
        <dbReference type="EMBL" id="KAK9874442.1"/>
    </source>
</evidence>
<dbReference type="Proteomes" id="UP001431783">
    <property type="component" value="Unassembled WGS sequence"/>
</dbReference>
<keyword evidence="3" id="KW-1185">Reference proteome</keyword>
<dbReference type="EMBL" id="JARQZJ010000031">
    <property type="protein sequence ID" value="KAK9874442.1"/>
    <property type="molecule type" value="Genomic_DNA"/>
</dbReference>
<feature type="region of interest" description="Disordered" evidence="1">
    <location>
        <begin position="27"/>
        <end position="79"/>
    </location>
</feature>
<name>A0AAW1U2D3_9CUCU</name>
<evidence type="ECO:0000313" key="3">
    <source>
        <dbReference type="Proteomes" id="UP001431783"/>
    </source>
</evidence>
<evidence type="ECO:0000256" key="1">
    <source>
        <dbReference type="SAM" id="MobiDB-lite"/>
    </source>
</evidence>
<reference evidence="2 3" key="1">
    <citation type="submission" date="2023-03" db="EMBL/GenBank/DDBJ databases">
        <title>Genome insight into feeding habits of ladybird beetles.</title>
        <authorList>
            <person name="Li H.-S."/>
            <person name="Huang Y.-H."/>
            <person name="Pang H."/>
        </authorList>
    </citation>
    <scope>NUCLEOTIDE SEQUENCE [LARGE SCALE GENOMIC DNA]</scope>
    <source>
        <strain evidence="2">SYSU_2023b</strain>
        <tissue evidence="2">Whole body</tissue>
    </source>
</reference>
<proteinExistence type="predicted"/>
<dbReference type="AlphaFoldDB" id="A0AAW1U2D3"/>
<gene>
    <name evidence="2" type="ORF">WA026_002782</name>
</gene>
<comment type="caution">
    <text evidence="2">The sequence shown here is derived from an EMBL/GenBank/DDBJ whole genome shotgun (WGS) entry which is preliminary data.</text>
</comment>
<accession>A0AAW1U2D3</accession>